<accession>A0A9W8AMR8</accession>
<dbReference type="AlphaFoldDB" id="A0A9W8AMR8"/>
<name>A0A9W8AMR8_9FUNG</name>
<evidence type="ECO:0000313" key="1">
    <source>
        <dbReference type="EMBL" id="KAJ1950353.1"/>
    </source>
</evidence>
<protein>
    <submittedName>
        <fullName evidence="1">Uncharacterized protein</fullName>
    </submittedName>
</protein>
<organism evidence="1 2">
    <name type="scientific">Dispira parvispora</name>
    <dbReference type="NCBI Taxonomy" id="1520584"/>
    <lineage>
        <taxon>Eukaryota</taxon>
        <taxon>Fungi</taxon>
        <taxon>Fungi incertae sedis</taxon>
        <taxon>Zoopagomycota</taxon>
        <taxon>Kickxellomycotina</taxon>
        <taxon>Dimargaritomycetes</taxon>
        <taxon>Dimargaritales</taxon>
        <taxon>Dimargaritaceae</taxon>
        <taxon>Dispira</taxon>
    </lineage>
</organism>
<comment type="caution">
    <text evidence="1">The sequence shown here is derived from an EMBL/GenBank/DDBJ whole genome shotgun (WGS) entry which is preliminary data.</text>
</comment>
<dbReference type="OrthoDB" id="5584477at2759"/>
<sequence length="170" mass="19234">MKNKEGRQIFIDNFIRLGLCSPYRAGFDPSKRWLSGEETVRAYVDPIPFKIQGGLFGRRTRCHKVWLTKGGVGDGDSKGNKDNDVFVLKESWTELDDDPKKAINMNTDTLPDEVRIFQEIMRRRGEAKSQSIEYGLLTLEAGDYVRIVDDGSSDSGKFSTIARYCGDLDI</sequence>
<gene>
    <name evidence="1" type="ORF">IWQ62_006581</name>
</gene>
<feature type="non-terminal residue" evidence="1">
    <location>
        <position position="170"/>
    </location>
</feature>
<reference evidence="1" key="1">
    <citation type="submission" date="2022-07" db="EMBL/GenBank/DDBJ databases">
        <title>Phylogenomic reconstructions and comparative analyses of Kickxellomycotina fungi.</title>
        <authorList>
            <person name="Reynolds N.K."/>
            <person name="Stajich J.E."/>
            <person name="Barry K."/>
            <person name="Grigoriev I.V."/>
            <person name="Crous P."/>
            <person name="Smith M.E."/>
        </authorList>
    </citation>
    <scope>NUCLEOTIDE SEQUENCE</scope>
    <source>
        <strain evidence="1">RSA 1196</strain>
    </source>
</reference>
<proteinExistence type="predicted"/>
<dbReference type="EMBL" id="JANBPY010003756">
    <property type="protein sequence ID" value="KAJ1950353.1"/>
    <property type="molecule type" value="Genomic_DNA"/>
</dbReference>
<evidence type="ECO:0000313" key="2">
    <source>
        <dbReference type="Proteomes" id="UP001150925"/>
    </source>
</evidence>
<dbReference type="Proteomes" id="UP001150925">
    <property type="component" value="Unassembled WGS sequence"/>
</dbReference>
<keyword evidence="2" id="KW-1185">Reference proteome</keyword>